<evidence type="ECO:0000256" key="1">
    <source>
        <dbReference type="SAM" id="MobiDB-lite"/>
    </source>
</evidence>
<feature type="compositionally biased region" description="Basic and acidic residues" evidence="1">
    <location>
        <begin position="270"/>
        <end position="279"/>
    </location>
</feature>
<feature type="region of interest" description="Disordered" evidence="1">
    <location>
        <begin position="233"/>
        <end position="262"/>
    </location>
</feature>
<feature type="compositionally biased region" description="Basic residues" evidence="1">
    <location>
        <begin position="44"/>
        <end position="55"/>
    </location>
</feature>
<protein>
    <submittedName>
        <fullName evidence="2">Uncharacterized protein</fullName>
    </submittedName>
</protein>
<dbReference type="STRING" id="200324.A0A2N5TJW1"/>
<feature type="region of interest" description="Disordered" evidence="1">
    <location>
        <begin position="267"/>
        <end position="286"/>
    </location>
</feature>
<sequence>MAPTIDIEALERAAEGASPPGQTDLNRIPPGQTMPNTSSASPRATKKAPRKRNKWKQTAQDTEDDACSSNNAPLASQTAANPNAPLSIVTQASKKNKKHAQADKDNEDNPQCPIPTEDLMKLSVIELCKIAQGYSKQSMSEEDEEFFLALHQEQEKQQAIKAIERGISLSMVFALLGRRIAVKEANHWNRFLQTDQARLIFQESGLGVKDKSVMKQLSAAYALLSEEEKAALLNNPNPDDSELDTPADGNGEDNGAPSVNTNMIRGTVSAKDHHEKAERAMNTWLD</sequence>
<dbReference type="EMBL" id="PGCJ01000589">
    <property type="protein sequence ID" value="PLW25769.1"/>
    <property type="molecule type" value="Genomic_DNA"/>
</dbReference>
<feature type="compositionally biased region" description="Polar residues" evidence="1">
    <location>
        <begin position="33"/>
        <end position="42"/>
    </location>
</feature>
<accession>A0A2N5TJW1</accession>
<evidence type="ECO:0000313" key="3">
    <source>
        <dbReference type="Proteomes" id="UP000235388"/>
    </source>
</evidence>
<evidence type="ECO:0000313" key="2">
    <source>
        <dbReference type="EMBL" id="PLW25769.1"/>
    </source>
</evidence>
<proteinExistence type="predicted"/>
<dbReference type="AlphaFoldDB" id="A0A2N5TJW1"/>
<dbReference type="OrthoDB" id="2515703at2759"/>
<organism evidence="2 3">
    <name type="scientific">Puccinia coronata f. sp. avenae</name>
    <dbReference type="NCBI Taxonomy" id="200324"/>
    <lineage>
        <taxon>Eukaryota</taxon>
        <taxon>Fungi</taxon>
        <taxon>Dikarya</taxon>
        <taxon>Basidiomycota</taxon>
        <taxon>Pucciniomycotina</taxon>
        <taxon>Pucciniomycetes</taxon>
        <taxon>Pucciniales</taxon>
        <taxon>Pucciniaceae</taxon>
        <taxon>Puccinia</taxon>
    </lineage>
</organism>
<keyword evidence="3" id="KW-1185">Reference proteome</keyword>
<reference evidence="2 3" key="1">
    <citation type="submission" date="2017-11" db="EMBL/GenBank/DDBJ databases">
        <title>De novo assembly and phasing of dikaryotic genomes from two isolates of Puccinia coronata f. sp. avenae, the causal agent of oat crown rust.</title>
        <authorList>
            <person name="Miller M.E."/>
            <person name="Zhang Y."/>
            <person name="Omidvar V."/>
            <person name="Sperschneider J."/>
            <person name="Schwessinger B."/>
            <person name="Raley C."/>
            <person name="Palmer J.M."/>
            <person name="Garnica D."/>
            <person name="Upadhyaya N."/>
            <person name="Rathjen J."/>
            <person name="Taylor J.M."/>
            <person name="Park R.F."/>
            <person name="Dodds P.N."/>
            <person name="Hirsch C.D."/>
            <person name="Kianian S.F."/>
            <person name="Figueroa M."/>
        </authorList>
    </citation>
    <scope>NUCLEOTIDE SEQUENCE [LARGE SCALE GENOMIC DNA]</scope>
    <source>
        <strain evidence="2">12NC29</strain>
    </source>
</reference>
<comment type="caution">
    <text evidence="2">The sequence shown here is derived from an EMBL/GenBank/DDBJ whole genome shotgun (WGS) entry which is preliminary data.</text>
</comment>
<name>A0A2N5TJW1_9BASI</name>
<feature type="region of interest" description="Disordered" evidence="1">
    <location>
        <begin position="1"/>
        <end position="115"/>
    </location>
</feature>
<gene>
    <name evidence="2" type="ORF">PCANC_26180</name>
</gene>
<feature type="compositionally biased region" description="Polar residues" evidence="1">
    <location>
        <begin position="67"/>
        <end position="81"/>
    </location>
</feature>
<dbReference type="Proteomes" id="UP000235388">
    <property type="component" value="Unassembled WGS sequence"/>
</dbReference>